<dbReference type="GO" id="GO:0009536">
    <property type="term" value="C:plastid"/>
    <property type="evidence" value="ECO:0007669"/>
    <property type="project" value="TreeGrafter"/>
</dbReference>
<dbReference type="Pfam" id="PF17067">
    <property type="entry name" value="RPS31"/>
    <property type="match status" value="1"/>
</dbReference>
<name>A0A9D5C9Q4_9LILI</name>
<feature type="compositionally biased region" description="Basic residues" evidence="4">
    <location>
        <begin position="212"/>
        <end position="221"/>
    </location>
</feature>
<dbReference type="Pfam" id="PF13516">
    <property type="entry name" value="LRR_6"/>
    <property type="match status" value="2"/>
</dbReference>
<dbReference type="InterPro" id="IPR006553">
    <property type="entry name" value="Leu-rich_rpt_Cys-con_subtyp"/>
</dbReference>
<organism evidence="5 6">
    <name type="scientific">Dioscorea zingiberensis</name>
    <dbReference type="NCBI Taxonomy" id="325984"/>
    <lineage>
        <taxon>Eukaryota</taxon>
        <taxon>Viridiplantae</taxon>
        <taxon>Streptophyta</taxon>
        <taxon>Embryophyta</taxon>
        <taxon>Tracheophyta</taxon>
        <taxon>Spermatophyta</taxon>
        <taxon>Magnoliopsida</taxon>
        <taxon>Liliopsida</taxon>
        <taxon>Dioscoreales</taxon>
        <taxon>Dioscoreaceae</taxon>
        <taxon>Dioscorea</taxon>
    </lineage>
</organism>
<evidence type="ECO:0000256" key="4">
    <source>
        <dbReference type="SAM" id="MobiDB-lite"/>
    </source>
</evidence>
<dbReference type="Gene3D" id="3.80.10.10">
    <property type="entry name" value="Ribonuclease Inhibitor"/>
    <property type="match status" value="1"/>
</dbReference>
<dbReference type="InterPro" id="IPR044695">
    <property type="entry name" value="Ribosomal_bTHXc/bTHXc_plant"/>
</dbReference>
<dbReference type="SUPFAM" id="SSF52047">
    <property type="entry name" value="RNI-like"/>
    <property type="match status" value="1"/>
</dbReference>
<evidence type="ECO:0000313" key="5">
    <source>
        <dbReference type="EMBL" id="KAJ0968470.1"/>
    </source>
</evidence>
<keyword evidence="3" id="KW-0687">Ribonucleoprotein</keyword>
<dbReference type="GO" id="GO:1990904">
    <property type="term" value="C:ribonucleoprotein complex"/>
    <property type="evidence" value="ECO:0007669"/>
    <property type="project" value="UniProtKB-KW"/>
</dbReference>
<dbReference type="NCBIfam" id="TIGR04560">
    <property type="entry name" value="ribo_THX"/>
    <property type="match status" value="1"/>
</dbReference>
<evidence type="ECO:0000256" key="2">
    <source>
        <dbReference type="ARBA" id="ARBA00022980"/>
    </source>
</evidence>
<evidence type="ECO:0000256" key="3">
    <source>
        <dbReference type="ARBA" id="ARBA00023274"/>
    </source>
</evidence>
<accession>A0A9D5C9Q4</accession>
<feature type="region of interest" description="Disordered" evidence="4">
    <location>
        <begin position="194"/>
        <end position="232"/>
    </location>
</feature>
<keyword evidence="2" id="KW-0689">Ribosomal protein</keyword>
<reference evidence="5" key="2">
    <citation type="journal article" date="2022" name="Hortic Res">
        <title>The genome of Dioscorea zingiberensis sheds light on the biosynthesis, origin and evolution of the medicinally important diosgenin saponins.</title>
        <authorList>
            <person name="Li Y."/>
            <person name="Tan C."/>
            <person name="Li Z."/>
            <person name="Guo J."/>
            <person name="Li S."/>
            <person name="Chen X."/>
            <person name="Wang C."/>
            <person name="Dai X."/>
            <person name="Yang H."/>
            <person name="Song W."/>
            <person name="Hou L."/>
            <person name="Xu J."/>
            <person name="Tong Z."/>
            <person name="Xu A."/>
            <person name="Yuan X."/>
            <person name="Wang W."/>
            <person name="Yang Q."/>
            <person name="Chen L."/>
            <person name="Sun Z."/>
            <person name="Wang K."/>
            <person name="Pan B."/>
            <person name="Chen J."/>
            <person name="Bao Y."/>
            <person name="Liu F."/>
            <person name="Qi X."/>
            <person name="Gang D.R."/>
            <person name="Wen J."/>
            <person name="Li J."/>
        </authorList>
    </citation>
    <scope>NUCLEOTIDE SEQUENCE</scope>
    <source>
        <strain evidence="5">Dzin_1.0</strain>
    </source>
</reference>
<evidence type="ECO:0000313" key="6">
    <source>
        <dbReference type="Proteomes" id="UP001085076"/>
    </source>
</evidence>
<gene>
    <name evidence="5" type="ORF">J5N97_025387</name>
</gene>
<dbReference type="EMBL" id="JAGGNH010000007">
    <property type="protein sequence ID" value="KAJ0968470.1"/>
    <property type="molecule type" value="Genomic_DNA"/>
</dbReference>
<dbReference type="InterPro" id="IPR001611">
    <property type="entry name" value="Leu-rich_rpt"/>
</dbReference>
<dbReference type="GO" id="GO:0005840">
    <property type="term" value="C:ribosome"/>
    <property type="evidence" value="ECO:0007669"/>
    <property type="project" value="UniProtKB-KW"/>
</dbReference>
<dbReference type="AlphaFoldDB" id="A0A9D5C9Q4"/>
<dbReference type="GO" id="GO:0032544">
    <property type="term" value="P:plastid translation"/>
    <property type="evidence" value="ECO:0007669"/>
    <property type="project" value="TreeGrafter"/>
</dbReference>
<sequence>MVGMSNGITDRALFTFLKAMGGAGSVKSLDLSGSARITDYSVAAVTAAFGRTLERLSLMGCKAVSEESLGGIGEKCPKLEDLDLSFCTVGNTAIQRLAGARALNLKTLALAGCERINDDGVAALELMGASLNGLNLMRCSGISVSGIESIRLSLKKLRTKIVLRRTLMAAPRWLARRVMGLAEQRASFFSLSPSSSSSSAPIEHILCGRGDKKTKRGKRFKGSYGNARPKKEKKIERIKDRVEVPRSTPWPLPFKLI</sequence>
<reference evidence="5" key="1">
    <citation type="submission" date="2021-03" db="EMBL/GenBank/DDBJ databases">
        <authorList>
            <person name="Li Z."/>
            <person name="Yang C."/>
        </authorList>
    </citation>
    <scope>NUCLEOTIDE SEQUENCE</scope>
    <source>
        <strain evidence="5">Dzin_1.0</strain>
        <tissue evidence="5">Leaf</tissue>
    </source>
</reference>
<dbReference type="InterPro" id="IPR032675">
    <property type="entry name" value="LRR_dom_sf"/>
</dbReference>
<dbReference type="InterPro" id="IPR030826">
    <property type="entry name" value="Ribosomal_bTHX/bTHXc/bTHXm"/>
</dbReference>
<evidence type="ECO:0000256" key="1">
    <source>
        <dbReference type="ARBA" id="ARBA00010834"/>
    </source>
</evidence>
<dbReference type="OrthoDB" id="550575at2759"/>
<comment type="caution">
    <text evidence="5">The sequence shown here is derived from an EMBL/GenBank/DDBJ whole genome shotgun (WGS) entry which is preliminary data.</text>
</comment>
<comment type="similarity">
    <text evidence="1">Belongs to the bacterial ribosomal protein bTHX family.</text>
</comment>
<keyword evidence="6" id="KW-1185">Reference proteome</keyword>
<dbReference type="PANTHER" id="PTHR34550:SF3">
    <property type="entry name" value="SMALL RIBOSOMAL SUBUNIT PROTEIN BTHXM"/>
    <property type="match status" value="1"/>
</dbReference>
<dbReference type="Proteomes" id="UP001085076">
    <property type="component" value="Miscellaneous, Linkage group lg07"/>
</dbReference>
<dbReference type="PANTHER" id="PTHR34550">
    <property type="entry name" value="30S RIBOSOMAL PROTEIN S31, CHLOROPLASTIC"/>
    <property type="match status" value="1"/>
</dbReference>
<dbReference type="SMART" id="SM00367">
    <property type="entry name" value="LRR_CC"/>
    <property type="match status" value="5"/>
</dbReference>
<protein>
    <submittedName>
        <fullName evidence="5">Uncharacterized protein</fullName>
    </submittedName>
</protein>
<proteinExistence type="inferred from homology"/>